<sequence>MSSPVYKQLYPHLFSPMTVGHATFKNRIFVAPTHTPFSAGVNNLLTPEGIRYYGGFAKGGAGAVHIGESLLDRVNSAAHDSHLNIIDEECLKTYNTYNEYCHIFGAKTSIEFNHSGHFAMPAFGDGRDPMSAMEMNMPSGVHVRAMTEEDMEYVAHIYCKAANMAKRAGFDMILLHYGHGWLMGGFLSPILNQRTDKYGGSVENRMRFPLMVIEKVRKVVGKDFLIEVRLSGDECVPEGIQIEDTIENVRMLQDYASLVHISTGNRFVPFSRAIMHPTHFIEEGHNVHLAATVKNTPDIHIPIGTLGGIDTPEFAEKALAEGKADYVLMARGWIADPDWANKARCGKAEDIRPCIRCMHCLDIPLGKRNTSLHNIADIFDEFPTTTRRAECAVNVYHGNGQCRLDLPPAKGRKKVVVVGGGVAGMNAAITAASRGHEVVLFEKSDTLGGQLSTYAPAMWFKVDNMERYRRYLEIQVRKAAIRLHLGEEATPERVAAETPDAVIVAVGAQPLLPPIPGIDAPHVFTAMDILGHEKETLGDRHVAIVGGGMVGCEVALQLSHLGYTVDIVEMAPILAPDGIYTERVHTMHLMDNDPNITSHVSSRCLEINDEGLVVETPEGKRSVPAGAVVICAGMKPLSEEARRFDDLAFDVLHVGDCRKVGTVSDATAAGFDAAVVL</sequence>
<dbReference type="RefSeq" id="WP_304120981.1">
    <property type="nucleotide sequence ID" value="NZ_DYZA01000055.1"/>
</dbReference>
<organism evidence="12 13">
    <name type="scientific">Mailhella massiliensis</name>
    <dbReference type="NCBI Taxonomy" id="1903261"/>
    <lineage>
        <taxon>Bacteria</taxon>
        <taxon>Pseudomonadati</taxon>
        <taxon>Thermodesulfobacteriota</taxon>
        <taxon>Desulfovibrionia</taxon>
        <taxon>Desulfovibrionales</taxon>
        <taxon>Desulfovibrionaceae</taxon>
        <taxon>Mailhella</taxon>
    </lineage>
</organism>
<dbReference type="Pfam" id="PF00724">
    <property type="entry name" value="Oxidored_FMN"/>
    <property type="match status" value="1"/>
</dbReference>
<dbReference type="PANTHER" id="PTHR42917">
    <property type="entry name" value="2,4-DIENOYL-COA REDUCTASE"/>
    <property type="match status" value="1"/>
</dbReference>
<reference evidence="12" key="1">
    <citation type="journal article" date="2021" name="PeerJ">
        <title>Extensive microbial diversity within the chicken gut microbiome revealed by metagenomics and culture.</title>
        <authorList>
            <person name="Gilroy R."/>
            <person name="Ravi A."/>
            <person name="Getino M."/>
            <person name="Pursley I."/>
            <person name="Horton D.L."/>
            <person name="Alikhan N.F."/>
            <person name="Baker D."/>
            <person name="Gharbi K."/>
            <person name="Hall N."/>
            <person name="Watson M."/>
            <person name="Adriaenssens E.M."/>
            <person name="Foster-Nyarko E."/>
            <person name="Jarju S."/>
            <person name="Secka A."/>
            <person name="Antonio M."/>
            <person name="Oren A."/>
            <person name="Chaudhuri R.R."/>
            <person name="La Ragione R."/>
            <person name="Hildebrand F."/>
            <person name="Pallen M.J."/>
        </authorList>
    </citation>
    <scope>NUCLEOTIDE SEQUENCE</scope>
    <source>
        <strain evidence="12">ChiGjej2B2-19336</strain>
    </source>
</reference>
<gene>
    <name evidence="12" type="ORF">K8W16_02865</name>
</gene>
<evidence type="ECO:0000259" key="11">
    <source>
        <dbReference type="Pfam" id="PF07992"/>
    </source>
</evidence>
<protein>
    <submittedName>
        <fullName evidence="12">FAD-dependent oxidoreductase</fullName>
    </submittedName>
</protein>
<dbReference type="InterPro" id="IPR023753">
    <property type="entry name" value="FAD/NAD-binding_dom"/>
</dbReference>
<keyword evidence="9" id="KW-0411">Iron-sulfur</keyword>
<evidence type="ECO:0000256" key="5">
    <source>
        <dbReference type="ARBA" id="ARBA00022643"/>
    </source>
</evidence>
<dbReference type="Pfam" id="PF07992">
    <property type="entry name" value="Pyr_redox_2"/>
    <property type="match status" value="1"/>
</dbReference>
<comment type="caution">
    <text evidence="12">The sequence shown here is derived from an EMBL/GenBank/DDBJ whole genome shotgun (WGS) entry which is preliminary data.</text>
</comment>
<feature type="domain" description="NADH:flavin oxidoreductase/NADH oxidase N-terminal" evidence="10">
    <location>
        <begin position="13"/>
        <end position="347"/>
    </location>
</feature>
<evidence type="ECO:0000256" key="3">
    <source>
        <dbReference type="ARBA" id="ARBA00011048"/>
    </source>
</evidence>
<dbReference type="PANTHER" id="PTHR42917:SF2">
    <property type="entry name" value="2,4-DIENOYL-COA REDUCTASE [(2E)-ENOYL-COA-PRODUCING]"/>
    <property type="match status" value="1"/>
</dbReference>
<dbReference type="PRINTS" id="PR00368">
    <property type="entry name" value="FADPNR"/>
</dbReference>
<evidence type="ECO:0000256" key="9">
    <source>
        <dbReference type="ARBA" id="ARBA00023014"/>
    </source>
</evidence>
<evidence type="ECO:0000313" key="13">
    <source>
        <dbReference type="Proteomes" id="UP000698963"/>
    </source>
</evidence>
<dbReference type="GO" id="GO:0010181">
    <property type="term" value="F:FMN binding"/>
    <property type="evidence" value="ECO:0007669"/>
    <property type="project" value="InterPro"/>
</dbReference>
<evidence type="ECO:0000256" key="8">
    <source>
        <dbReference type="ARBA" id="ARBA00023004"/>
    </source>
</evidence>
<dbReference type="EMBL" id="DYZA01000055">
    <property type="protein sequence ID" value="HJD96574.1"/>
    <property type="molecule type" value="Genomic_DNA"/>
</dbReference>
<dbReference type="PRINTS" id="PR00469">
    <property type="entry name" value="PNDRDTASEII"/>
</dbReference>
<keyword evidence="7" id="KW-0560">Oxidoreductase</keyword>
<comment type="cofactor">
    <cofactor evidence="2">
        <name>[4Fe-4S] cluster</name>
        <dbReference type="ChEBI" id="CHEBI:49883"/>
    </cofactor>
</comment>
<accession>A0A921DQK8</accession>
<dbReference type="Gene3D" id="3.50.50.60">
    <property type="entry name" value="FAD/NAD(P)-binding domain"/>
    <property type="match status" value="1"/>
</dbReference>
<name>A0A921DQK8_9BACT</name>
<dbReference type="GO" id="GO:0051536">
    <property type="term" value="F:iron-sulfur cluster binding"/>
    <property type="evidence" value="ECO:0007669"/>
    <property type="project" value="UniProtKB-KW"/>
</dbReference>
<dbReference type="CDD" id="cd02803">
    <property type="entry name" value="OYE_like_FMN_family"/>
    <property type="match status" value="1"/>
</dbReference>
<dbReference type="Gene3D" id="3.40.50.720">
    <property type="entry name" value="NAD(P)-binding Rossmann-like Domain"/>
    <property type="match status" value="1"/>
</dbReference>
<keyword evidence="4" id="KW-0285">Flavoprotein</keyword>
<comment type="similarity">
    <text evidence="3">In the N-terminal section; belongs to the NADH:flavin oxidoreductase/NADH oxidase family.</text>
</comment>
<dbReference type="GO" id="GO:0016491">
    <property type="term" value="F:oxidoreductase activity"/>
    <property type="evidence" value="ECO:0007669"/>
    <property type="project" value="UniProtKB-KW"/>
</dbReference>
<evidence type="ECO:0000256" key="7">
    <source>
        <dbReference type="ARBA" id="ARBA00023002"/>
    </source>
</evidence>
<evidence type="ECO:0000313" key="12">
    <source>
        <dbReference type="EMBL" id="HJD96574.1"/>
    </source>
</evidence>
<dbReference type="InterPro" id="IPR001155">
    <property type="entry name" value="OxRdtase_FMN_N"/>
</dbReference>
<evidence type="ECO:0000256" key="6">
    <source>
        <dbReference type="ARBA" id="ARBA00022723"/>
    </source>
</evidence>
<evidence type="ECO:0000256" key="4">
    <source>
        <dbReference type="ARBA" id="ARBA00022630"/>
    </source>
</evidence>
<feature type="domain" description="FAD/NAD(P)-binding" evidence="11">
    <location>
        <begin position="413"/>
        <end position="641"/>
    </location>
</feature>
<comment type="cofactor">
    <cofactor evidence="1">
        <name>FMN</name>
        <dbReference type="ChEBI" id="CHEBI:58210"/>
    </cofactor>
</comment>
<keyword evidence="5" id="KW-0288">FMN</keyword>
<dbReference type="InterPro" id="IPR051793">
    <property type="entry name" value="NADH:flavin_oxidoreductase"/>
</dbReference>
<reference evidence="12" key="2">
    <citation type="submission" date="2021-09" db="EMBL/GenBank/DDBJ databases">
        <authorList>
            <person name="Gilroy R."/>
        </authorList>
    </citation>
    <scope>NUCLEOTIDE SEQUENCE</scope>
    <source>
        <strain evidence="12">ChiGjej2B2-19336</strain>
    </source>
</reference>
<dbReference type="Gene3D" id="3.20.20.70">
    <property type="entry name" value="Aldolase class I"/>
    <property type="match status" value="1"/>
</dbReference>
<evidence type="ECO:0000259" key="10">
    <source>
        <dbReference type="Pfam" id="PF00724"/>
    </source>
</evidence>
<evidence type="ECO:0000256" key="1">
    <source>
        <dbReference type="ARBA" id="ARBA00001917"/>
    </source>
</evidence>
<dbReference type="AlphaFoldDB" id="A0A921DQK8"/>
<dbReference type="InterPro" id="IPR036188">
    <property type="entry name" value="FAD/NAD-bd_sf"/>
</dbReference>
<keyword evidence="6" id="KW-0479">Metal-binding</keyword>
<dbReference type="GO" id="GO:0046872">
    <property type="term" value="F:metal ion binding"/>
    <property type="evidence" value="ECO:0007669"/>
    <property type="project" value="UniProtKB-KW"/>
</dbReference>
<dbReference type="InterPro" id="IPR013785">
    <property type="entry name" value="Aldolase_TIM"/>
</dbReference>
<evidence type="ECO:0000256" key="2">
    <source>
        <dbReference type="ARBA" id="ARBA00001966"/>
    </source>
</evidence>
<dbReference type="SUPFAM" id="SSF51395">
    <property type="entry name" value="FMN-linked oxidoreductases"/>
    <property type="match status" value="1"/>
</dbReference>
<keyword evidence="8" id="KW-0408">Iron</keyword>
<proteinExistence type="inferred from homology"/>
<dbReference type="Proteomes" id="UP000698963">
    <property type="component" value="Unassembled WGS sequence"/>
</dbReference>
<dbReference type="SUPFAM" id="SSF51905">
    <property type="entry name" value="FAD/NAD(P)-binding domain"/>
    <property type="match status" value="1"/>
</dbReference>